<dbReference type="GO" id="GO:0000156">
    <property type="term" value="F:phosphorelay response regulator activity"/>
    <property type="evidence" value="ECO:0007669"/>
    <property type="project" value="TreeGrafter"/>
</dbReference>
<evidence type="ECO:0000259" key="12">
    <source>
        <dbReference type="PROSITE" id="PS50109"/>
    </source>
</evidence>
<dbReference type="RefSeq" id="WP_148351347.1">
    <property type="nucleotide sequence ID" value="NZ_VSFF01000007.1"/>
</dbReference>
<dbReference type="Proteomes" id="UP000322634">
    <property type="component" value="Unassembled WGS sequence"/>
</dbReference>
<feature type="domain" description="Histidine kinase" evidence="12">
    <location>
        <begin position="112"/>
        <end position="339"/>
    </location>
</feature>
<dbReference type="InterPro" id="IPR005467">
    <property type="entry name" value="His_kinase_dom"/>
</dbReference>
<evidence type="ECO:0000256" key="5">
    <source>
        <dbReference type="ARBA" id="ARBA00022679"/>
    </source>
</evidence>
<dbReference type="SUPFAM" id="SSF55874">
    <property type="entry name" value="ATPase domain of HSP90 chaperone/DNA topoisomerase II/histidine kinase"/>
    <property type="match status" value="1"/>
</dbReference>
<dbReference type="Gene3D" id="3.30.565.10">
    <property type="entry name" value="Histidine kinase-like ATPase, C-terminal domain"/>
    <property type="match status" value="1"/>
</dbReference>
<dbReference type="InterPro" id="IPR036097">
    <property type="entry name" value="HisK_dim/P_sf"/>
</dbReference>
<dbReference type="PANTHER" id="PTHR42878">
    <property type="entry name" value="TWO-COMPONENT HISTIDINE KINASE"/>
    <property type="match status" value="1"/>
</dbReference>
<dbReference type="Gene3D" id="1.10.287.130">
    <property type="match status" value="1"/>
</dbReference>
<keyword evidence="8" id="KW-0067">ATP-binding</keyword>
<keyword evidence="6" id="KW-0547">Nucleotide-binding</keyword>
<dbReference type="InterPro" id="IPR003594">
    <property type="entry name" value="HATPase_dom"/>
</dbReference>
<keyword evidence="14" id="KW-1185">Reference proteome</keyword>
<dbReference type="CDD" id="cd00075">
    <property type="entry name" value="HATPase"/>
    <property type="match status" value="1"/>
</dbReference>
<reference evidence="13 14" key="1">
    <citation type="submission" date="2019-08" db="EMBL/GenBank/DDBJ databases">
        <title>Actinomadura sp. nov. CYP1-5 isolated from mountain soil.</title>
        <authorList>
            <person name="Songsumanus A."/>
            <person name="Kuncharoen N."/>
            <person name="Kudo T."/>
            <person name="Yuki M."/>
            <person name="Igarashi Y."/>
            <person name="Tanasupawat S."/>
        </authorList>
    </citation>
    <scope>NUCLEOTIDE SEQUENCE [LARGE SCALE GENOMIC DNA]</scope>
    <source>
        <strain evidence="13 14">GKU157</strain>
    </source>
</reference>
<accession>A0A5D0U586</accession>
<evidence type="ECO:0000256" key="4">
    <source>
        <dbReference type="ARBA" id="ARBA00022553"/>
    </source>
</evidence>
<dbReference type="EC" id="2.7.13.3" evidence="3"/>
<dbReference type="GO" id="GO:0000155">
    <property type="term" value="F:phosphorelay sensor kinase activity"/>
    <property type="evidence" value="ECO:0007669"/>
    <property type="project" value="InterPro"/>
</dbReference>
<evidence type="ECO:0000256" key="7">
    <source>
        <dbReference type="ARBA" id="ARBA00022777"/>
    </source>
</evidence>
<dbReference type="OrthoDB" id="9786919at2"/>
<comment type="caution">
    <text evidence="13">The sequence shown here is derived from an EMBL/GenBank/DDBJ whole genome shotgun (WGS) entry which is preliminary data.</text>
</comment>
<proteinExistence type="predicted"/>
<dbReference type="PROSITE" id="PS50109">
    <property type="entry name" value="HIS_KIN"/>
    <property type="match status" value="1"/>
</dbReference>
<dbReference type="GO" id="GO:0030295">
    <property type="term" value="F:protein kinase activator activity"/>
    <property type="evidence" value="ECO:0007669"/>
    <property type="project" value="TreeGrafter"/>
</dbReference>
<feature type="region of interest" description="Disordered" evidence="11">
    <location>
        <begin position="1"/>
        <end position="25"/>
    </location>
</feature>
<dbReference type="InterPro" id="IPR050351">
    <property type="entry name" value="BphY/WalK/GraS-like"/>
</dbReference>
<evidence type="ECO:0000256" key="8">
    <source>
        <dbReference type="ARBA" id="ARBA00022840"/>
    </source>
</evidence>
<dbReference type="SMART" id="SM00388">
    <property type="entry name" value="HisKA"/>
    <property type="match status" value="1"/>
</dbReference>
<evidence type="ECO:0000256" key="10">
    <source>
        <dbReference type="ARBA" id="ARBA00039401"/>
    </source>
</evidence>
<name>A0A5D0U586_9ACTN</name>
<dbReference type="SUPFAM" id="SSF47384">
    <property type="entry name" value="Homodimeric domain of signal transducing histidine kinase"/>
    <property type="match status" value="1"/>
</dbReference>
<gene>
    <name evidence="13" type="ORF">FXF65_19260</name>
</gene>
<dbReference type="GO" id="GO:0007234">
    <property type="term" value="P:osmosensory signaling via phosphorelay pathway"/>
    <property type="evidence" value="ECO:0007669"/>
    <property type="project" value="TreeGrafter"/>
</dbReference>
<keyword evidence="9" id="KW-0902">Two-component regulatory system</keyword>
<dbReference type="EMBL" id="VSFF01000007">
    <property type="protein sequence ID" value="TYC13801.1"/>
    <property type="molecule type" value="Genomic_DNA"/>
</dbReference>
<keyword evidence="7 13" id="KW-0418">Kinase</keyword>
<evidence type="ECO:0000313" key="14">
    <source>
        <dbReference type="Proteomes" id="UP000322634"/>
    </source>
</evidence>
<dbReference type="GO" id="GO:0005886">
    <property type="term" value="C:plasma membrane"/>
    <property type="evidence" value="ECO:0007669"/>
    <property type="project" value="UniProtKB-SubCell"/>
</dbReference>
<dbReference type="AlphaFoldDB" id="A0A5D0U586"/>
<dbReference type="InterPro" id="IPR003661">
    <property type="entry name" value="HisK_dim/P_dom"/>
</dbReference>
<keyword evidence="4" id="KW-0597">Phosphoprotein</keyword>
<dbReference type="SMART" id="SM00387">
    <property type="entry name" value="HATPase_c"/>
    <property type="match status" value="1"/>
</dbReference>
<dbReference type="Pfam" id="PF00512">
    <property type="entry name" value="HisKA"/>
    <property type="match status" value="1"/>
</dbReference>
<comment type="subcellular location">
    <subcellularLocation>
        <location evidence="2">Cell membrane</location>
    </subcellularLocation>
</comment>
<dbReference type="PRINTS" id="PR00344">
    <property type="entry name" value="BCTRLSENSOR"/>
</dbReference>
<comment type="catalytic activity">
    <reaction evidence="1">
        <text>ATP + protein L-histidine = ADP + protein N-phospho-L-histidine.</text>
        <dbReference type="EC" id="2.7.13.3"/>
    </reaction>
</comment>
<evidence type="ECO:0000256" key="3">
    <source>
        <dbReference type="ARBA" id="ARBA00012438"/>
    </source>
</evidence>
<evidence type="ECO:0000256" key="1">
    <source>
        <dbReference type="ARBA" id="ARBA00000085"/>
    </source>
</evidence>
<dbReference type="InterPro" id="IPR036890">
    <property type="entry name" value="HATPase_C_sf"/>
</dbReference>
<dbReference type="InterPro" id="IPR004358">
    <property type="entry name" value="Sig_transdc_His_kin-like_C"/>
</dbReference>
<feature type="compositionally biased region" description="Basic and acidic residues" evidence="11">
    <location>
        <begin position="8"/>
        <end position="25"/>
    </location>
</feature>
<dbReference type="CDD" id="cd00082">
    <property type="entry name" value="HisKA"/>
    <property type="match status" value="1"/>
</dbReference>
<organism evidence="13 14">
    <name type="scientific">Actinomadura syzygii</name>
    <dbReference type="NCBI Taxonomy" id="1427538"/>
    <lineage>
        <taxon>Bacteria</taxon>
        <taxon>Bacillati</taxon>
        <taxon>Actinomycetota</taxon>
        <taxon>Actinomycetes</taxon>
        <taxon>Streptosporangiales</taxon>
        <taxon>Thermomonosporaceae</taxon>
        <taxon>Actinomadura</taxon>
    </lineage>
</organism>
<evidence type="ECO:0000256" key="6">
    <source>
        <dbReference type="ARBA" id="ARBA00022741"/>
    </source>
</evidence>
<keyword evidence="5" id="KW-0808">Transferase</keyword>
<dbReference type="GO" id="GO:0005524">
    <property type="term" value="F:ATP binding"/>
    <property type="evidence" value="ECO:0007669"/>
    <property type="project" value="UniProtKB-KW"/>
</dbReference>
<evidence type="ECO:0000256" key="11">
    <source>
        <dbReference type="SAM" id="MobiDB-lite"/>
    </source>
</evidence>
<dbReference type="Pfam" id="PF02518">
    <property type="entry name" value="HATPase_c"/>
    <property type="match status" value="1"/>
</dbReference>
<evidence type="ECO:0000256" key="9">
    <source>
        <dbReference type="ARBA" id="ARBA00023012"/>
    </source>
</evidence>
<dbReference type="PANTHER" id="PTHR42878:SF7">
    <property type="entry name" value="SENSOR HISTIDINE KINASE GLRK"/>
    <property type="match status" value="1"/>
</dbReference>
<sequence length="341" mass="35000">MNGHRGRRAPDRRVPDRRVPDPDRPLLDRARRRAAAGAAGSAALLLAALGPAVYAAAAPGLDAAARRRLRRALAAAEIAGLPAALLLGRAVADRTLAPLDEALARRRRFAADVGHELRAPLTRLHTRAQLAAHRLHTDAGADMTAGLAAELDSLVAGTRQLGEVVEDLMTSARIGRRPAALGPVDLGALAAELAAAESPRARERGVTIEVGAPDRGRCDGVVRGSEPALRRVLSALVDNALGHTSPGGHIRLTLSGTPGTVELTVRDDGAGFDPRDASRLLAGAPPVRPAAGAHAVETRGLGLGLALAREVVDGHGGTLTAHGRPGAGAAFTVRLPAAAQL</sequence>
<evidence type="ECO:0000256" key="2">
    <source>
        <dbReference type="ARBA" id="ARBA00004236"/>
    </source>
</evidence>
<evidence type="ECO:0000313" key="13">
    <source>
        <dbReference type="EMBL" id="TYC13801.1"/>
    </source>
</evidence>
<protein>
    <recommendedName>
        <fullName evidence="10">Sensor-like histidine kinase SenX3</fullName>
        <ecNumber evidence="3">2.7.13.3</ecNumber>
    </recommendedName>
</protein>